<protein>
    <submittedName>
        <fullName evidence="9">Cytochrome c biogenesis protein CcsB</fullName>
    </submittedName>
</protein>
<evidence type="ECO:0000256" key="5">
    <source>
        <dbReference type="ARBA" id="ARBA00023136"/>
    </source>
</evidence>
<evidence type="ECO:0000313" key="11">
    <source>
        <dbReference type="Proteomes" id="UP000192478"/>
    </source>
</evidence>
<dbReference type="Pfam" id="PF05140">
    <property type="entry name" value="ResB"/>
    <property type="match status" value="1"/>
</dbReference>
<keyword evidence="3" id="KW-0201">Cytochrome c-type biogenesis</keyword>
<dbReference type="EMBL" id="CP020559">
    <property type="protein sequence ID" value="ARE88007.1"/>
    <property type="molecule type" value="Genomic_DNA"/>
</dbReference>
<dbReference type="KEGG" id="cfm:BJL90_17275"/>
<dbReference type="PANTHER" id="PTHR31566:SF0">
    <property type="entry name" value="CYTOCHROME C BIOGENESIS PROTEIN CCS1, CHLOROPLASTIC"/>
    <property type="match status" value="1"/>
</dbReference>
<name>A0AAC9RLY6_9CLOT</name>
<evidence type="ECO:0000313" key="9">
    <source>
        <dbReference type="EMBL" id="ARE88007.1"/>
    </source>
</evidence>
<dbReference type="InterPro" id="IPR007816">
    <property type="entry name" value="ResB-like_domain"/>
</dbReference>
<evidence type="ECO:0000256" key="1">
    <source>
        <dbReference type="ARBA" id="ARBA00004141"/>
    </source>
</evidence>
<evidence type="ECO:0000259" key="7">
    <source>
        <dbReference type="Pfam" id="PF05140"/>
    </source>
</evidence>
<feature type="transmembrane region" description="Helical" evidence="6">
    <location>
        <begin position="371"/>
        <end position="389"/>
    </location>
</feature>
<feature type="transmembrane region" description="Helical" evidence="6">
    <location>
        <begin position="69"/>
        <end position="89"/>
    </location>
</feature>
<sequence>MKRKKRIRGIVDFLKSMKFGLMLLGILGGFSVVGSLVPQGREVNFYEHSYSQAIAKGILMFKIDDLYHSPYFIVLLGALCLNLFLCSISRFSKIIERVRAVPNPSIMDKISSGEMQNKVDHKIVFKEIFQTYGFNGFSKIKKDNNKIMYYSKKSQMGYLGSWFIHLGVLLTIVFYAYGQFTYFTTSVYGLPGESKEVQGTEYRIDIHDFDIDYREDGSIKQYVSHIDLKNQKGDPLKSSNIYVNHPMRHKGYAFYQSAAGWATSIKVYRRDELIQEDILYETTGIADQNGILAIEFQKFYPDFMATENGILSVSNQPNNPKVLYSLFFMGQRISMNVAAIGEAIHWQDFTFVFDDPQMYTYLQVNKMKGKTGAAIGALFILLGLILCFYKKPKELMIVQQGKEVHIFGKNLDTNNKLFREVNLYVE</sequence>
<keyword evidence="10" id="KW-1185">Reference proteome</keyword>
<accession>A0AAC9RLY6</accession>
<dbReference type="Proteomes" id="UP000177894">
    <property type="component" value="Chromosome"/>
</dbReference>
<evidence type="ECO:0000256" key="4">
    <source>
        <dbReference type="ARBA" id="ARBA00022989"/>
    </source>
</evidence>
<dbReference type="RefSeq" id="WP_070970952.1">
    <property type="nucleotide sequence ID" value="NZ_CP017603.1"/>
</dbReference>
<evidence type="ECO:0000313" key="10">
    <source>
        <dbReference type="Proteomes" id="UP000177894"/>
    </source>
</evidence>
<feature type="domain" description="ResB-like" evidence="7">
    <location>
        <begin position="17"/>
        <end position="415"/>
    </location>
</feature>
<evidence type="ECO:0000313" key="8">
    <source>
        <dbReference type="EMBL" id="AOY77450.1"/>
    </source>
</evidence>
<evidence type="ECO:0000256" key="6">
    <source>
        <dbReference type="SAM" id="Phobius"/>
    </source>
</evidence>
<dbReference type="EMBL" id="CP017603">
    <property type="protein sequence ID" value="AOY77450.1"/>
    <property type="molecule type" value="Genomic_DNA"/>
</dbReference>
<evidence type="ECO:0000256" key="3">
    <source>
        <dbReference type="ARBA" id="ARBA00022748"/>
    </source>
</evidence>
<gene>
    <name evidence="9" type="primary">ccsB_1</name>
    <name evidence="8" type="ORF">BJL90_17275</name>
    <name evidence="9" type="ORF">CLFO_24080</name>
</gene>
<keyword evidence="5 6" id="KW-0472">Membrane</keyword>
<keyword evidence="2 6" id="KW-0812">Transmembrane</keyword>
<reference evidence="9 11" key="2">
    <citation type="submission" date="2017-03" db="EMBL/GenBank/DDBJ databases">
        <title>Complete sequence of Clostridium formicaceticum DSM 92.</title>
        <authorList>
            <person name="Poehlein A."/>
            <person name="Karl M."/>
            <person name="Bengelsdorf F.R."/>
            <person name="Duerre P."/>
            <person name="Daniel R."/>
        </authorList>
    </citation>
    <scope>NUCLEOTIDE SEQUENCE [LARGE SCALE GENOMIC DNA]</scope>
    <source>
        <strain evidence="9 11">DSM 92</strain>
    </source>
</reference>
<organism evidence="9 11">
    <name type="scientific">Clostridium formicaceticum</name>
    <dbReference type="NCBI Taxonomy" id="1497"/>
    <lineage>
        <taxon>Bacteria</taxon>
        <taxon>Bacillati</taxon>
        <taxon>Bacillota</taxon>
        <taxon>Clostridia</taxon>
        <taxon>Eubacteriales</taxon>
        <taxon>Clostridiaceae</taxon>
        <taxon>Clostridium</taxon>
    </lineage>
</organism>
<dbReference type="GO" id="GO:0017004">
    <property type="term" value="P:cytochrome complex assembly"/>
    <property type="evidence" value="ECO:0007669"/>
    <property type="project" value="UniProtKB-KW"/>
</dbReference>
<reference evidence="8 10" key="1">
    <citation type="submission" date="2016-10" db="EMBL/GenBank/DDBJ databases">
        <title>Complete Genome Sequence of Acetogen Clostridium formicoaceticum ATCC 27076.</title>
        <authorList>
            <person name="Bao T."/>
            <person name="Cheng C."/>
            <person name="Zhao J."/>
            <person name="Yang S.-T."/>
            <person name="Wang J."/>
            <person name="Wang M."/>
        </authorList>
    </citation>
    <scope>NUCLEOTIDE SEQUENCE [LARGE SCALE GENOMIC DNA]</scope>
    <source>
        <strain evidence="8 10">ATCC 27076</strain>
    </source>
</reference>
<feature type="transmembrane region" description="Helical" evidence="6">
    <location>
        <begin position="156"/>
        <end position="177"/>
    </location>
</feature>
<keyword evidence="4 6" id="KW-1133">Transmembrane helix</keyword>
<dbReference type="PANTHER" id="PTHR31566">
    <property type="entry name" value="CYTOCHROME C BIOGENESIS PROTEIN CCS1, CHLOROPLASTIC"/>
    <property type="match status" value="1"/>
</dbReference>
<dbReference type="Proteomes" id="UP000192478">
    <property type="component" value="Chromosome"/>
</dbReference>
<proteinExistence type="predicted"/>
<comment type="subcellular location">
    <subcellularLocation>
        <location evidence="1">Membrane</location>
        <topology evidence="1">Multi-pass membrane protein</topology>
    </subcellularLocation>
</comment>
<dbReference type="InterPro" id="IPR023494">
    <property type="entry name" value="Cyt_c_bgen_Ccs1/CcsB/ResB"/>
</dbReference>
<dbReference type="AlphaFoldDB" id="A0AAC9RLY6"/>
<evidence type="ECO:0000256" key="2">
    <source>
        <dbReference type="ARBA" id="ARBA00022692"/>
    </source>
</evidence>
<dbReference type="GO" id="GO:0016020">
    <property type="term" value="C:membrane"/>
    <property type="evidence" value="ECO:0007669"/>
    <property type="project" value="UniProtKB-SubCell"/>
</dbReference>